<proteinExistence type="predicted"/>
<sequence>MAPPVTDLAQVEREGFAIIDEFWPVRKQKPPPPPLHREANQSLLLYHPSSHPQIYTCVYHFTESPLVTLKLPYAQTLSNESVIIHPQNQYIYRSYQTNGGF</sequence>
<name>A0AAN7QN37_9MYRT</name>
<evidence type="ECO:0000313" key="1">
    <source>
        <dbReference type="EMBL" id="KAK4770898.1"/>
    </source>
</evidence>
<organism evidence="1 2">
    <name type="scientific">Trapa incisa</name>
    <dbReference type="NCBI Taxonomy" id="236973"/>
    <lineage>
        <taxon>Eukaryota</taxon>
        <taxon>Viridiplantae</taxon>
        <taxon>Streptophyta</taxon>
        <taxon>Embryophyta</taxon>
        <taxon>Tracheophyta</taxon>
        <taxon>Spermatophyta</taxon>
        <taxon>Magnoliopsida</taxon>
        <taxon>eudicotyledons</taxon>
        <taxon>Gunneridae</taxon>
        <taxon>Pentapetalae</taxon>
        <taxon>rosids</taxon>
        <taxon>malvids</taxon>
        <taxon>Myrtales</taxon>
        <taxon>Lythraceae</taxon>
        <taxon>Trapa</taxon>
    </lineage>
</organism>
<accession>A0AAN7QN37</accession>
<keyword evidence="2" id="KW-1185">Reference proteome</keyword>
<evidence type="ECO:0000313" key="2">
    <source>
        <dbReference type="Proteomes" id="UP001345219"/>
    </source>
</evidence>
<comment type="caution">
    <text evidence="1">The sequence shown here is derived from an EMBL/GenBank/DDBJ whole genome shotgun (WGS) entry which is preliminary data.</text>
</comment>
<gene>
    <name evidence="1" type="ORF">SAY87_031430</name>
</gene>
<protein>
    <submittedName>
        <fullName evidence="1">Uncharacterized protein</fullName>
    </submittedName>
</protein>
<dbReference type="EMBL" id="JAXIOK010000005">
    <property type="protein sequence ID" value="KAK4770898.1"/>
    <property type="molecule type" value="Genomic_DNA"/>
</dbReference>
<reference evidence="1 2" key="1">
    <citation type="journal article" date="2023" name="Hortic Res">
        <title>Pangenome of water caltrop reveals structural variations and asymmetric subgenome divergence after allopolyploidization.</title>
        <authorList>
            <person name="Zhang X."/>
            <person name="Chen Y."/>
            <person name="Wang L."/>
            <person name="Yuan Y."/>
            <person name="Fang M."/>
            <person name="Shi L."/>
            <person name="Lu R."/>
            <person name="Comes H.P."/>
            <person name="Ma Y."/>
            <person name="Chen Y."/>
            <person name="Huang G."/>
            <person name="Zhou Y."/>
            <person name="Zheng Z."/>
            <person name="Qiu Y."/>
        </authorList>
    </citation>
    <scope>NUCLEOTIDE SEQUENCE [LARGE SCALE GENOMIC DNA]</scope>
    <source>
        <tissue evidence="1">Roots</tissue>
    </source>
</reference>
<dbReference type="AlphaFoldDB" id="A0AAN7QN37"/>
<dbReference type="Proteomes" id="UP001345219">
    <property type="component" value="Chromosome 24"/>
</dbReference>